<reference evidence="2" key="1">
    <citation type="submission" date="2021-03" db="EMBL/GenBank/DDBJ databases">
        <authorList>
            <person name="Tagirdzhanova G."/>
        </authorList>
    </citation>
    <scope>NUCLEOTIDE SEQUENCE</scope>
</reference>
<feature type="compositionally biased region" description="Basic and acidic residues" evidence="1">
    <location>
        <begin position="88"/>
        <end position="101"/>
    </location>
</feature>
<proteinExistence type="predicted"/>
<feature type="region of interest" description="Disordered" evidence="1">
    <location>
        <begin position="1"/>
        <end position="40"/>
    </location>
</feature>
<organism evidence="2 3">
    <name type="scientific">Gomphillus americanus</name>
    <dbReference type="NCBI Taxonomy" id="1940652"/>
    <lineage>
        <taxon>Eukaryota</taxon>
        <taxon>Fungi</taxon>
        <taxon>Dikarya</taxon>
        <taxon>Ascomycota</taxon>
        <taxon>Pezizomycotina</taxon>
        <taxon>Lecanoromycetes</taxon>
        <taxon>OSLEUM clade</taxon>
        <taxon>Ostropomycetidae</taxon>
        <taxon>Ostropales</taxon>
        <taxon>Graphidaceae</taxon>
        <taxon>Gomphilloideae</taxon>
        <taxon>Gomphillus</taxon>
    </lineage>
</organism>
<name>A0A8H3FE11_9LECA</name>
<dbReference type="Proteomes" id="UP000664169">
    <property type="component" value="Unassembled WGS sequence"/>
</dbReference>
<feature type="compositionally biased region" description="Acidic residues" evidence="1">
    <location>
        <begin position="102"/>
        <end position="111"/>
    </location>
</feature>
<sequence>MSDGQSQKRHSKSPSPPPWSPISPAGAEMPENLPPNIPITEADNTDIIALRAALSVLQMQRLRSARNIQTLDRQRKLALAHPEEFRKGLADGTIRSEREPETVFDEEESHSEEEQRPSESSFSSVSPLKDFGQMPAPLNVIRCPPVNWAKYHIAGEVLDQLHEQQRRLPDSGPVSQTLPSRPQAIAAPYSPWHDKVVETFKAKSSMDPKGPAQPSLDDAYETAGNPADQNPQEQKVAAQSNSGDLVEARERGDIPLPSSHQESATASSLGYGVRGSGQDKSDTQVSRGVDDTEGEALATLGEGEVAEAQHRKTGFGEAPDLASDLDRKKAEQQDARDEIKESRSSDVDVGGALGQTSGPAVVEGRDNGAT</sequence>
<gene>
    <name evidence="2" type="ORF">GOMPHAMPRED_002180</name>
</gene>
<feature type="compositionally biased region" description="Polar residues" evidence="1">
    <location>
        <begin position="258"/>
        <end position="268"/>
    </location>
</feature>
<feature type="region of interest" description="Disordered" evidence="1">
    <location>
        <begin position="88"/>
        <end position="128"/>
    </location>
</feature>
<feature type="region of interest" description="Disordered" evidence="1">
    <location>
        <begin position="202"/>
        <end position="370"/>
    </location>
</feature>
<feature type="compositionally biased region" description="Basic and acidic residues" evidence="1">
    <location>
        <begin position="324"/>
        <end position="346"/>
    </location>
</feature>
<feature type="region of interest" description="Disordered" evidence="1">
    <location>
        <begin position="165"/>
        <end position="190"/>
    </location>
</feature>
<evidence type="ECO:0000313" key="2">
    <source>
        <dbReference type="EMBL" id="CAF9920927.1"/>
    </source>
</evidence>
<accession>A0A8H3FE11</accession>
<dbReference type="AlphaFoldDB" id="A0A8H3FE11"/>
<dbReference type="OrthoDB" id="3438962at2759"/>
<keyword evidence="3" id="KW-1185">Reference proteome</keyword>
<comment type="caution">
    <text evidence="2">The sequence shown here is derived from an EMBL/GenBank/DDBJ whole genome shotgun (WGS) entry which is preliminary data.</text>
</comment>
<evidence type="ECO:0000313" key="3">
    <source>
        <dbReference type="Proteomes" id="UP000664169"/>
    </source>
</evidence>
<evidence type="ECO:0000256" key="1">
    <source>
        <dbReference type="SAM" id="MobiDB-lite"/>
    </source>
</evidence>
<dbReference type="EMBL" id="CAJPDQ010000016">
    <property type="protein sequence ID" value="CAF9920927.1"/>
    <property type="molecule type" value="Genomic_DNA"/>
</dbReference>
<feature type="compositionally biased region" description="Polar residues" evidence="1">
    <location>
        <begin position="227"/>
        <end position="243"/>
    </location>
</feature>
<protein>
    <submittedName>
        <fullName evidence="2">Uncharacterized protein</fullName>
    </submittedName>
</protein>